<reference evidence="2" key="1">
    <citation type="journal article" date="2019" name="Sci. Rep.">
        <title>Draft genome of Tanacetum cinerariifolium, the natural source of mosquito coil.</title>
        <authorList>
            <person name="Yamashiro T."/>
            <person name="Shiraishi A."/>
            <person name="Satake H."/>
            <person name="Nakayama K."/>
        </authorList>
    </citation>
    <scope>NUCLEOTIDE SEQUENCE</scope>
</reference>
<gene>
    <name evidence="2" type="ORF">Tci_009050</name>
</gene>
<proteinExistence type="predicted"/>
<evidence type="ECO:0008006" key="3">
    <source>
        <dbReference type="Google" id="ProtNLM"/>
    </source>
</evidence>
<dbReference type="EMBL" id="BKCJ010000883">
    <property type="protein sequence ID" value="GEU37072.1"/>
    <property type="molecule type" value="Genomic_DNA"/>
</dbReference>
<dbReference type="PANTHER" id="PTHR33067:SF35">
    <property type="entry name" value="ASPARTIC PEPTIDASE DDI1-TYPE DOMAIN-CONTAINING PROTEIN"/>
    <property type="match status" value="1"/>
</dbReference>
<protein>
    <recommendedName>
        <fullName evidence="3">Reverse transcriptase domain-containing protein</fullName>
    </recommendedName>
</protein>
<comment type="caution">
    <text evidence="2">The sequence shown here is derived from an EMBL/GenBank/DDBJ whole genome shotgun (WGS) entry which is preliminary data.</text>
</comment>
<feature type="region of interest" description="Disordered" evidence="1">
    <location>
        <begin position="252"/>
        <end position="283"/>
    </location>
</feature>
<dbReference type="PANTHER" id="PTHR33067">
    <property type="entry name" value="RNA-DIRECTED DNA POLYMERASE-RELATED"/>
    <property type="match status" value="1"/>
</dbReference>
<evidence type="ECO:0000256" key="1">
    <source>
        <dbReference type="SAM" id="MobiDB-lite"/>
    </source>
</evidence>
<dbReference type="Gene3D" id="2.40.70.10">
    <property type="entry name" value="Acid Proteases"/>
    <property type="match status" value="1"/>
</dbReference>
<dbReference type="AlphaFoldDB" id="A0A6L2JK61"/>
<feature type="compositionally biased region" description="Basic and acidic residues" evidence="1">
    <location>
        <begin position="252"/>
        <end position="272"/>
    </location>
</feature>
<accession>A0A6L2JK61</accession>
<organism evidence="2">
    <name type="scientific">Tanacetum cinerariifolium</name>
    <name type="common">Dalmatian daisy</name>
    <name type="synonym">Chrysanthemum cinerariifolium</name>
    <dbReference type="NCBI Taxonomy" id="118510"/>
    <lineage>
        <taxon>Eukaryota</taxon>
        <taxon>Viridiplantae</taxon>
        <taxon>Streptophyta</taxon>
        <taxon>Embryophyta</taxon>
        <taxon>Tracheophyta</taxon>
        <taxon>Spermatophyta</taxon>
        <taxon>Magnoliopsida</taxon>
        <taxon>eudicotyledons</taxon>
        <taxon>Gunneridae</taxon>
        <taxon>Pentapetalae</taxon>
        <taxon>asterids</taxon>
        <taxon>campanulids</taxon>
        <taxon>Asterales</taxon>
        <taxon>Asteraceae</taxon>
        <taxon>Asteroideae</taxon>
        <taxon>Anthemideae</taxon>
        <taxon>Anthemidinae</taxon>
        <taxon>Tanacetum</taxon>
    </lineage>
</organism>
<evidence type="ECO:0000313" key="2">
    <source>
        <dbReference type="EMBL" id="GEU37072.1"/>
    </source>
</evidence>
<dbReference type="InterPro" id="IPR021109">
    <property type="entry name" value="Peptidase_aspartic_dom_sf"/>
</dbReference>
<name>A0A6L2JK61_TANCI</name>
<sequence>MPKCAKMLKDLITNKEILLELANTPLNENCSTVLLNKLPEKLGDRGKFLIPCYFKELEVCMSLADLGESINPMPLSVYQKLKLRELKPTRMSLELANRLVTYSVGIVEDVFVQVDKFTFPTDFVVVDYDVDPRVPLISGRPFLRTACALVDVHGEELTLRIDIIDTICEDHFHEVLNVSIHPLSGSHTSSSDPVVASLSPSLTPFGDSDFLLEETDAFLALDDSIPPEIDNGIYDLKGDILFLEKILNDDPTKDTKTTKSLIKEPPEQELKDLPPPPHLEYAF</sequence>
<feature type="compositionally biased region" description="Pro residues" evidence="1">
    <location>
        <begin position="273"/>
        <end position="283"/>
    </location>
</feature>